<dbReference type="InterPro" id="IPR000873">
    <property type="entry name" value="AMP-dep_synth/lig_dom"/>
</dbReference>
<name>A0A227NC60_9FLAO</name>
<dbReference type="Proteomes" id="UP000214684">
    <property type="component" value="Unassembled WGS sequence"/>
</dbReference>
<keyword evidence="3" id="KW-1185">Reference proteome</keyword>
<dbReference type="SUPFAM" id="SSF56801">
    <property type="entry name" value="Acetyl-CoA synthetase-like"/>
    <property type="match status" value="1"/>
</dbReference>
<sequence>MIEQDAVLSLVLNDYIKITSKDVFALVSSPVFDAATFEIWAPLLHGNLLVIPKDIQSIVLDINIFNKFLIANNISILWLTKTLFENLYYLDNAIFEGLNYLIIGGEALDKRSVNALITSIEKPNYLINGYGPTESTTFTCTYNIEKSIESYSIPIGMPIDNRKTYVLDPNNL</sequence>
<dbReference type="PANTHER" id="PTHR45527:SF1">
    <property type="entry name" value="FATTY ACID SYNTHASE"/>
    <property type="match status" value="1"/>
</dbReference>
<dbReference type="AlphaFoldDB" id="A0A227NC60"/>
<dbReference type="EMBL" id="MUGS01000118">
    <property type="protein sequence ID" value="OXE95183.1"/>
    <property type="molecule type" value="Genomic_DNA"/>
</dbReference>
<protein>
    <recommendedName>
        <fullName evidence="1">AMP-dependent synthetase/ligase domain-containing protein</fullName>
    </recommendedName>
</protein>
<accession>A0A227NC60</accession>
<dbReference type="RefSeq" id="WP_244285495.1">
    <property type="nucleotide sequence ID" value="NZ_MUGS01000118.1"/>
</dbReference>
<dbReference type="GO" id="GO:0043041">
    <property type="term" value="P:amino acid activation for nonribosomal peptide biosynthetic process"/>
    <property type="evidence" value="ECO:0007669"/>
    <property type="project" value="TreeGrafter"/>
</dbReference>
<proteinExistence type="predicted"/>
<feature type="domain" description="AMP-dependent synthetase/ligase" evidence="1">
    <location>
        <begin position="1"/>
        <end position="170"/>
    </location>
</feature>
<organism evidence="2 3">
    <name type="scientific">Flavobacterium araucananum</name>
    <dbReference type="NCBI Taxonomy" id="946678"/>
    <lineage>
        <taxon>Bacteria</taxon>
        <taxon>Pseudomonadati</taxon>
        <taxon>Bacteroidota</taxon>
        <taxon>Flavobacteriia</taxon>
        <taxon>Flavobacteriales</taxon>
        <taxon>Flavobacteriaceae</taxon>
        <taxon>Flavobacterium</taxon>
    </lineage>
</organism>
<dbReference type="PANTHER" id="PTHR45527">
    <property type="entry name" value="NONRIBOSOMAL PEPTIDE SYNTHETASE"/>
    <property type="match status" value="1"/>
</dbReference>
<gene>
    <name evidence="2" type="ORF">B0A64_24670</name>
</gene>
<dbReference type="Pfam" id="PF00501">
    <property type="entry name" value="AMP-binding"/>
    <property type="match status" value="1"/>
</dbReference>
<comment type="caution">
    <text evidence="2">The sequence shown here is derived from an EMBL/GenBank/DDBJ whole genome shotgun (WGS) entry which is preliminary data.</text>
</comment>
<evidence type="ECO:0000313" key="3">
    <source>
        <dbReference type="Proteomes" id="UP000214684"/>
    </source>
</evidence>
<evidence type="ECO:0000259" key="1">
    <source>
        <dbReference type="Pfam" id="PF00501"/>
    </source>
</evidence>
<dbReference type="GO" id="GO:0005829">
    <property type="term" value="C:cytosol"/>
    <property type="evidence" value="ECO:0007669"/>
    <property type="project" value="TreeGrafter"/>
</dbReference>
<dbReference type="Gene3D" id="3.40.50.980">
    <property type="match status" value="1"/>
</dbReference>
<reference evidence="2 3" key="1">
    <citation type="submission" date="2016-11" db="EMBL/GenBank/DDBJ databases">
        <title>Whole genomes of Flavobacteriaceae.</title>
        <authorList>
            <person name="Stine C."/>
            <person name="Li C."/>
            <person name="Tadesse D."/>
        </authorList>
    </citation>
    <scope>NUCLEOTIDE SEQUENCE [LARGE SCALE GENOMIC DNA]</scope>
    <source>
        <strain evidence="2 3">DSM 24704</strain>
    </source>
</reference>
<dbReference type="GO" id="GO:0031177">
    <property type="term" value="F:phosphopantetheine binding"/>
    <property type="evidence" value="ECO:0007669"/>
    <property type="project" value="TreeGrafter"/>
</dbReference>
<feature type="non-terminal residue" evidence="2">
    <location>
        <position position="172"/>
    </location>
</feature>
<evidence type="ECO:0000313" key="2">
    <source>
        <dbReference type="EMBL" id="OXE95183.1"/>
    </source>
</evidence>
<dbReference type="GO" id="GO:0044550">
    <property type="term" value="P:secondary metabolite biosynthetic process"/>
    <property type="evidence" value="ECO:0007669"/>
    <property type="project" value="TreeGrafter"/>
</dbReference>